<protein>
    <submittedName>
        <fullName evidence="1">Major capsid protein E</fullName>
    </submittedName>
</protein>
<reference evidence="1 2" key="1">
    <citation type="submission" date="2017-11" db="EMBL/GenBank/DDBJ databases">
        <title>Draft genome sequence of Rhizobiales bacterium SY3-13.</title>
        <authorList>
            <person name="Sun C."/>
        </authorList>
    </citation>
    <scope>NUCLEOTIDE SEQUENCE [LARGE SCALE GENOMIC DNA]</scope>
    <source>
        <strain evidence="1 2">SY3-13</strain>
    </source>
</reference>
<keyword evidence="2" id="KW-1185">Reference proteome</keyword>
<dbReference type="InterPro" id="IPR005564">
    <property type="entry name" value="Major_capsid_GpE"/>
</dbReference>
<evidence type="ECO:0000313" key="2">
    <source>
        <dbReference type="Proteomes" id="UP000229498"/>
    </source>
</evidence>
<dbReference type="RefSeq" id="WP_109793225.1">
    <property type="nucleotide sequence ID" value="NZ_PHIG01000031.1"/>
</dbReference>
<dbReference type="Proteomes" id="UP000229498">
    <property type="component" value="Unassembled WGS sequence"/>
</dbReference>
<gene>
    <name evidence="1" type="ORF">CVT23_09285</name>
</gene>
<dbReference type="AlphaFoldDB" id="A0A2M9G2M4"/>
<organism evidence="1 2">
    <name type="scientific">Minwuia thermotolerans</name>
    <dbReference type="NCBI Taxonomy" id="2056226"/>
    <lineage>
        <taxon>Bacteria</taxon>
        <taxon>Pseudomonadati</taxon>
        <taxon>Pseudomonadota</taxon>
        <taxon>Alphaproteobacteria</taxon>
        <taxon>Minwuiales</taxon>
        <taxon>Minwuiaceae</taxon>
        <taxon>Minwuia</taxon>
    </lineage>
</organism>
<accession>A0A2M9G2M4</accession>
<dbReference type="OrthoDB" id="6388191at2"/>
<dbReference type="EMBL" id="PHIG01000031">
    <property type="protein sequence ID" value="PJK29950.1"/>
    <property type="molecule type" value="Genomic_DNA"/>
</dbReference>
<name>A0A2M9G2M4_9PROT</name>
<proteinExistence type="predicted"/>
<dbReference type="Pfam" id="PF03864">
    <property type="entry name" value="Phage_cap_E"/>
    <property type="match status" value="1"/>
</dbReference>
<comment type="caution">
    <text evidence="1">The sequence shown here is derived from an EMBL/GenBank/DDBJ whole genome shotgun (WGS) entry which is preliminary data.</text>
</comment>
<sequence>MADMDVFKADGFSMISMTAAINAQEFLPSFLGDLGLFEPKPIRTEKFEIESYDGVLTLIQSDQRGAPISEQKRELRKVRDFRTVRLARGDTIQASEIQNIRAFGQESELMQVEAEVARRQMKLKRDLELTWENMRLGAVQGIVTDADASTIYNFFTEFGVSQPSEIDFDLDNASPASGAVRKKCSEVVRAMARAAAGVWIEGRTYPMGLCGDAFWDDLTGHSEVRETYLQTQQAADLRQGNAFESFRYGGITWVNYRGTDDNSKVAVGTDKAKFFPVEAPGAFEVAFSPAESFDFVNTPGLPFYSWPVWDRDRNMWVRIEMASYPMFYPTRPKMLQRAKRT</sequence>
<evidence type="ECO:0000313" key="1">
    <source>
        <dbReference type="EMBL" id="PJK29950.1"/>
    </source>
</evidence>